<dbReference type="EMBL" id="QGUI02000261">
    <property type="protein sequence ID" value="MFO7193717.1"/>
    <property type="molecule type" value="Genomic_DNA"/>
</dbReference>
<feature type="compositionally biased region" description="Low complexity" evidence="1">
    <location>
        <begin position="61"/>
        <end position="82"/>
    </location>
</feature>
<dbReference type="AlphaFoldDB" id="A0ABD6FII7"/>
<keyword evidence="2" id="KW-0812">Transmembrane</keyword>
<name>A0ABD6FII7_9PSEU</name>
<comment type="caution">
    <text evidence="3">The sequence shown here is derived from an EMBL/GenBank/DDBJ whole genome shotgun (WGS) entry which is preliminary data.</text>
</comment>
<gene>
    <name evidence="3" type="ORF">DIU77_015855</name>
</gene>
<reference evidence="3 4" key="1">
    <citation type="journal article" date="2021" name="BMC Genomics">
        <title>Genome-resolved metagenome and metatranscriptome analyses of thermophilic composting reveal key bacterial players and their metabolic interactions.</title>
        <authorList>
            <person name="Braga L.P.P."/>
            <person name="Pereira R.V."/>
            <person name="Martins L.F."/>
            <person name="Moura L.M.S."/>
            <person name="Sanchez F.B."/>
            <person name="Patane J.S.L."/>
            <person name="da Silva A.M."/>
            <person name="Setubal J.C."/>
        </authorList>
    </citation>
    <scope>NUCLEOTIDE SEQUENCE [LARGE SCALE GENOMIC DNA]</scope>
    <source>
        <strain evidence="3">ZC4RG45</strain>
    </source>
</reference>
<organism evidence="3 4">
    <name type="scientific">Thermocrispum agreste</name>
    <dbReference type="NCBI Taxonomy" id="37925"/>
    <lineage>
        <taxon>Bacteria</taxon>
        <taxon>Bacillati</taxon>
        <taxon>Actinomycetota</taxon>
        <taxon>Actinomycetes</taxon>
        <taxon>Pseudonocardiales</taxon>
        <taxon>Pseudonocardiaceae</taxon>
        <taxon>Thermocrispum</taxon>
    </lineage>
</organism>
<evidence type="ECO:0008006" key="5">
    <source>
        <dbReference type="Google" id="ProtNLM"/>
    </source>
</evidence>
<evidence type="ECO:0000256" key="2">
    <source>
        <dbReference type="SAM" id="Phobius"/>
    </source>
</evidence>
<protein>
    <recommendedName>
        <fullName evidence="5">DUF3828 domain-containing protein</fullName>
    </recommendedName>
</protein>
<sequence length="194" mass="21288">MPIRTNRGRAAVYRRIWGAPLRSPKHLIATVVVLVALIASAGFLLPKVLPGKAGQQEPRNTAGTVEQTTTTTTPKVTETRLTASPLTPKSAPPASEALLAARKWAEAWVEHPRGTTKAKWLARLRPLTTEEYLPQLRTVDLRNIPATKVTGTVRPVHSTRSSVQVRVPTDGPTLLITVIKRPDGWRVNEYTEGE</sequence>
<evidence type="ECO:0000313" key="3">
    <source>
        <dbReference type="EMBL" id="MFO7193717.1"/>
    </source>
</evidence>
<accession>A0ABD6FII7</accession>
<keyword evidence="2" id="KW-1133">Transmembrane helix</keyword>
<feature type="region of interest" description="Disordered" evidence="1">
    <location>
        <begin position="50"/>
        <end position="92"/>
    </location>
</feature>
<feature type="transmembrane region" description="Helical" evidence="2">
    <location>
        <begin position="27"/>
        <end position="45"/>
    </location>
</feature>
<evidence type="ECO:0000256" key="1">
    <source>
        <dbReference type="SAM" id="MobiDB-lite"/>
    </source>
</evidence>
<evidence type="ECO:0000313" key="4">
    <source>
        <dbReference type="Proteomes" id="UP000249324"/>
    </source>
</evidence>
<dbReference type="Proteomes" id="UP000249324">
    <property type="component" value="Unassembled WGS sequence"/>
</dbReference>
<keyword evidence="2" id="KW-0472">Membrane</keyword>
<proteinExistence type="predicted"/>